<accession>A0ACC0ABC2</accession>
<comment type="caution">
    <text evidence="1">The sequence shown here is derived from an EMBL/GenBank/DDBJ whole genome shotgun (WGS) entry which is preliminary data.</text>
</comment>
<protein>
    <submittedName>
        <fullName evidence="1">Uncharacterized protein</fullName>
    </submittedName>
</protein>
<reference evidence="2" key="1">
    <citation type="journal article" date="2023" name="Nat. Plants">
        <title>Single-cell RNA sequencing provides a high-resolution roadmap for understanding the multicellular compartmentation of specialized metabolism.</title>
        <authorList>
            <person name="Sun S."/>
            <person name="Shen X."/>
            <person name="Li Y."/>
            <person name="Li Y."/>
            <person name="Wang S."/>
            <person name="Li R."/>
            <person name="Zhang H."/>
            <person name="Shen G."/>
            <person name="Guo B."/>
            <person name="Wei J."/>
            <person name="Xu J."/>
            <person name="St-Pierre B."/>
            <person name="Chen S."/>
            <person name="Sun C."/>
        </authorList>
    </citation>
    <scope>NUCLEOTIDE SEQUENCE [LARGE SCALE GENOMIC DNA]</scope>
</reference>
<dbReference type="Proteomes" id="UP001060085">
    <property type="component" value="Linkage Group LG06"/>
</dbReference>
<evidence type="ECO:0000313" key="2">
    <source>
        <dbReference type="Proteomes" id="UP001060085"/>
    </source>
</evidence>
<gene>
    <name evidence="1" type="ORF">M9H77_26535</name>
</gene>
<proteinExistence type="predicted"/>
<name>A0ACC0ABC2_CATRO</name>
<sequence>MDHHSLLCPVKYTEHRSFTKKLTKSSSSIKTKKSFPVIPKTVRISVTDPDATDSSSDEEDELFGRQRVKRYINEIKIQAVRYNLINNNTTNGSHLPKKRVTTPTHDSLLHQAKQRPTKVAKETVGNVRKFRGVRQRPWGKWAAEIRDPARRVRLWLGTYDTAEEAAMVYDNAAIKLRGPDALTNFITPPAKEKPVPSVSGYESGEESRNNLSSPTSVLRFRSSQSSEETEPTQSRSEPVQDEDNNSCPPPSCPSVVVVVEEDETTTFAAVEECQGETCTVPDYSNEYMPMDVPFLDNFFNFELPPEQIPFEDTPVSTTFSNDFGGSMSLFDDDVVQHSSSSSATAAAALALCSSDLSSDVFFEDFKESSSSFQDLPSLELDVGDYFQDNNNDFACFDTLLAI</sequence>
<keyword evidence="2" id="KW-1185">Reference proteome</keyword>
<organism evidence="1 2">
    <name type="scientific">Catharanthus roseus</name>
    <name type="common">Madagascar periwinkle</name>
    <name type="synonym">Vinca rosea</name>
    <dbReference type="NCBI Taxonomy" id="4058"/>
    <lineage>
        <taxon>Eukaryota</taxon>
        <taxon>Viridiplantae</taxon>
        <taxon>Streptophyta</taxon>
        <taxon>Embryophyta</taxon>
        <taxon>Tracheophyta</taxon>
        <taxon>Spermatophyta</taxon>
        <taxon>Magnoliopsida</taxon>
        <taxon>eudicotyledons</taxon>
        <taxon>Gunneridae</taxon>
        <taxon>Pentapetalae</taxon>
        <taxon>asterids</taxon>
        <taxon>lamiids</taxon>
        <taxon>Gentianales</taxon>
        <taxon>Apocynaceae</taxon>
        <taxon>Rauvolfioideae</taxon>
        <taxon>Vinceae</taxon>
        <taxon>Catharanthinae</taxon>
        <taxon>Catharanthus</taxon>
    </lineage>
</organism>
<evidence type="ECO:0000313" key="1">
    <source>
        <dbReference type="EMBL" id="KAI5657742.1"/>
    </source>
</evidence>
<dbReference type="EMBL" id="CM044706">
    <property type="protein sequence ID" value="KAI5657742.1"/>
    <property type="molecule type" value="Genomic_DNA"/>
</dbReference>